<dbReference type="AlphaFoldDB" id="A0A370TU77"/>
<keyword evidence="3 7" id="KW-0813">Transport</keyword>
<evidence type="ECO:0000256" key="5">
    <source>
        <dbReference type="ARBA" id="ARBA00022989"/>
    </source>
</evidence>
<feature type="transmembrane region" description="Helical" evidence="9">
    <location>
        <begin position="217"/>
        <end position="238"/>
    </location>
</feature>
<dbReference type="InterPro" id="IPR003663">
    <property type="entry name" value="Sugar/inositol_transpt"/>
</dbReference>
<keyword evidence="12" id="KW-1185">Reference proteome</keyword>
<feature type="transmembrane region" description="Helical" evidence="9">
    <location>
        <begin position="374"/>
        <end position="395"/>
    </location>
</feature>
<dbReference type="PROSITE" id="PS00216">
    <property type="entry name" value="SUGAR_TRANSPORT_1"/>
    <property type="match status" value="1"/>
</dbReference>
<reference evidence="11 12" key="1">
    <citation type="journal article" date="2018" name="IMA Fungus">
        <title>IMA Genome-F 9: Draft genome sequence of Annulohypoxylon stygium, Aspergillus mulundensis, Berkeleyomyces basicola (syn. Thielaviopsis basicola), Ceratocystis smalleyi, two Cercospora beticola strains, Coleophoma cylindrospora, Fusarium fracticaudum, Phialophora cf. hyalina, and Morchella septimelata.</title>
        <authorList>
            <person name="Wingfield B.D."/>
            <person name="Bills G.F."/>
            <person name="Dong Y."/>
            <person name="Huang W."/>
            <person name="Nel W.J."/>
            <person name="Swalarsk-Parry B.S."/>
            <person name="Vaghefi N."/>
            <person name="Wilken P.M."/>
            <person name="An Z."/>
            <person name="de Beer Z.W."/>
            <person name="De Vos L."/>
            <person name="Chen L."/>
            <person name="Duong T.A."/>
            <person name="Gao Y."/>
            <person name="Hammerbacher A."/>
            <person name="Kikkert J.R."/>
            <person name="Li Y."/>
            <person name="Li H."/>
            <person name="Li K."/>
            <person name="Li Q."/>
            <person name="Liu X."/>
            <person name="Ma X."/>
            <person name="Naidoo K."/>
            <person name="Pethybridge S.J."/>
            <person name="Sun J."/>
            <person name="Steenkamp E.T."/>
            <person name="van der Nest M.A."/>
            <person name="van Wyk S."/>
            <person name="Wingfield M.J."/>
            <person name="Xiong C."/>
            <person name="Yue Q."/>
            <person name="Zhang X."/>
        </authorList>
    </citation>
    <scope>NUCLEOTIDE SEQUENCE [LARGE SCALE GENOMIC DNA]</scope>
    <source>
        <strain evidence="11 12">BP 5553</strain>
    </source>
</reference>
<dbReference type="OrthoDB" id="6133115at2759"/>
<feature type="transmembrane region" description="Helical" evidence="9">
    <location>
        <begin position="187"/>
        <end position="205"/>
    </location>
</feature>
<evidence type="ECO:0000256" key="8">
    <source>
        <dbReference type="SAM" id="MobiDB-lite"/>
    </source>
</evidence>
<keyword evidence="4 9" id="KW-0812">Transmembrane</keyword>
<evidence type="ECO:0000313" key="11">
    <source>
        <dbReference type="EMBL" id="RDL39081.1"/>
    </source>
</evidence>
<dbReference type="FunFam" id="1.20.1250.20:FF:000061">
    <property type="entry name" value="MFS sugar transporter"/>
    <property type="match status" value="1"/>
</dbReference>
<dbReference type="GO" id="GO:0005351">
    <property type="term" value="F:carbohydrate:proton symporter activity"/>
    <property type="evidence" value="ECO:0007669"/>
    <property type="project" value="TreeGrafter"/>
</dbReference>
<gene>
    <name evidence="11" type="ORF">BP5553_03421</name>
</gene>
<keyword evidence="5 9" id="KW-1133">Transmembrane helix</keyword>
<feature type="domain" description="Major facilitator superfamily (MFS) profile" evidence="10">
    <location>
        <begin position="47"/>
        <end position="497"/>
    </location>
</feature>
<comment type="subcellular location">
    <subcellularLocation>
        <location evidence="1">Membrane</location>
        <topology evidence="1">Multi-pass membrane protein</topology>
    </subcellularLocation>
</comment>
<comment type="similarity">
    <text evidence="2 7">Belongs to the major facilitator superfamily. Sugar transporter (TC 2.A.1.1) family.</text>
</comment>
<dbReference type="EMBL" id="NPIC01000002">
    <property type="protein sequence ID" value="RDL39081.1"/>
    <property type="molecule type" value="Genomic_DNA"/>
</dbReference>
<dbReference type="InterPro" id="IPR036259">
    <property type="entry name" value="MFS_trans_sf"/>
</dbReference>
<feature type="region of interest" description="Disordered" evidence="8">
    <location>
        <begin position="555"/>
        <end position="591"/>
    </location>
</feature>
<dbReference type="SUPFAM" id="SSF103473">
    <property type="entry name" value="MFS general substrate transporter"/>
    <property type="match status" value="1"/>
</dbReference>
<organism evidence="11 12">
    <name type="scientific">Venustampulla echinocandica</name>
    <dbReference type="NCBI Taxonomy" id="2656787"/>
    <lineage>
        <taxon>Eukaryota</taxon>
        <taxon>Fungi</taxon>
        <taxon>Dikarya</taxon>
        <taxon>Ascomycota</taxon>
        <taxon>Pezizomycotina</taxon>
        <taxon>Leotiomycetes</taxon>
        <taxon>Helotiales</taxon>
        <taxon>Pleuroascaceae</taxon>
        <taxon>Venustampulla</taxon>
    </lineage>
</organism>
<keyword evidence="6 9" id="KW-0472">Membrane</keyword>
<feature type="compositionally biased region" description="Basic and acidic residues" evidence="8">
    <location>
        <begin position="582"/>
        <end position="591"/>
    </location>
</feature>
<feature type="transmembrane region" description="Helical" evidence="9">
    <location>
        <begin position="476"/>
        <end position="493"/>
    </location>
</feature>
<evidence type="ECO:0000256" key="7">
    <source>
        <dbReference type="RuleBase" id="RU003346"/>
    </source>
</evidence>
<feature type="transmembrane region" description="Helical" evidence="9">
    <location>
        <begin position="451"/>
        <end position="470"/>
    </location>
</feature>
<dbReference type="InterPro" id="IPR050360">
    <property type="entry name" value="MFS_Sugar_Transporters"/>
</dbReference>
<dbReference type="PANTHER" id="PTHR48022:SF68">
    <property type="entry name" value="MAJOR FACILITATOR SUPERFAMILY (MFS) PROFILE DOMAIN-CONTAINING PROTEIN-RELATED"/>
    <property type="match status" value="1"/>
</dbReference>
<evidence type="ECO:0000313" key="12">
    <source>
        <dbReference type="Proteomes" id="UP000254866"/>
    </source>
</evidence>
<proteinExistence type="inferred from homology"/>
<dbReference type="Pfam" id="PF00083">
    <property type="entry name" value="Sugar_tr"/>
    <property type="match status" value="1"/>
</dbReference>
<dbReference type="InterPro" id="IPR005829">
    <property type="entry name" value="Sugar_transporter_CS"/>
</dbReference>
<dbReference type="PRINTS" id="PR00171">
    <property type="entry name" value="SUGRTRNSPORT"/>
</dbReference>
<feature type="transmembrane region" description="Helical" evidence="9">
    <location>
        <begin position="407"/>
        <end position="431"/>
    </location>
</feature>
<dbReference type="PANTHER" id="PTHR48022">
    <property type="entry name" value="PLASTIDIC GLUCOSE TRANSPORTER 4"/>
    <property type="match status" value="1"/>
</dbReference>
<feature type="transmembrane region" description="Helical" evidence="9">
    <location>
        <begin position="129"/>
        <end position="148"/>
    </location>
</feature>
<evidence type="ECO:0000256" key="1">
    <source>
        <dbReference type="ARBA" id="ARBA00004141"/>
    </source>
</evidence>
<dbReference type="PROSITE" id="PS50850">
    <property type="entry name" value="MFS"/>
    <property type="match status" value="1"/>
</dbReference>
<dbReference type="RefSeq" id="XP_031871737.1">
    <property type="nucleotide sequence ID" value="XM_032012044.1"/>
</dbReference>
<evidence type="ECO:0000256" key="4">
    <source>
        <dbReference type="ARBA" id="ARBA00022692"/>
    </source>
</evidence>
<dbReference type="Gene3D" id="1.20.1250.20">
    <property type="entry name" value="MFS general substrate transporter like domains"/>
    <property type="match status" value="1"/>
</dbReference>
<dbReference type="InterPro" id="IPR005828">
    <property type="entry name" value="MFS_sugar_transport-like"/>
</dbReference>
<sequence length="591" mass="65503">MSCARESGEEGFEGISKNCMATMDRQYDPDITAHVWNIWWLYQNPPRLAMDGAWCHLFGYDQGVMGGLLTLGSWVKQFPEIDAVNNQNSPDYNHISVIQGITVSSYNIGCFIGAVITIFIGDILGRRKMIFVGSAIMVVGATLQASAYHLPHLIVGRIITGFGNGMNTSTVPTWASETSKSHKRGKMVMIEGAMITGGICLSYWVDFAFSFLEPSPVSWRFPLALQILFALILLLFILELPESPRWLILKGDEAEALSVISALEDKPEDDLVVRTEFTEIKDSVLEAKAYGWADLFSMGPDRNFHRVVLGYVNQVFQQISGINLITYYAPTIYKQYMGLEGLTPSILAACNGTEYFIASWFAVYTIEKFGRRTLMLVGAAGMSGSMAILAGMNYMSQSDLGGSAPGIVSALFLFVFNTFFAVGWLGMTWLYPAEIVPLKIRAPANGLSTSANWIFNFMVVMITPVAFSSIGYKTYVIFAVINAFIFPVVYFFYPETAYRSLEEIDDIFRKTKKGWRAWLDVVSVARNEPLRYGKNGELLIDYTNTDDHVRKIESRAGTNEKGQDAGVEHVNQNGVGSVSSSDPEKASGDNV</sequence>
<evidence type="ECO:0000256" key="2">
    <source>
        <dbReference type="ARBA" id="ARBA00010992"/>
    </source>
</evidence>
<name>A0A370TU77_9HELO</name>
<evidence type="ECO:0000259" key="10">
    <source>
        <dbReference type="PROSITE" id="PS50850"/>
    </source>
</evidence>
<dbReference type="GeneID" id="43596270"/>
<accession>A0A370TU77</accession>
<comment type="caution">
    <text evidence="11">The sequence shown here is derived from an EMBL/GenBank/DDBJ whole genome shotgun (WGS) entry which is preliminary data.</text>
</comment>
<dbReference type="GO" id="GO:0016020">
    <property type="term" value="C:membrane"/>
    <property type="evidence" value="ECO:0007669"/>
    <property type="project" value="UniProtKB-SubCell"/>
</dbReference>
<protein>
    <submittedName>
        <fullName evidence="11">MFS general substrate transporter</fullName>
    </submittedName>
</protein>
<evidence type="ECO:0000256" key="6">
    <source>
        <dbReference type="ARBA" id="ARBA00023136"/>
    </source>
</evidence>
<dbReference type="Proteomes" id="UP000254866">
    <property type="component" value="Unassembled WGS sequence"/>
</dbReference>
<feature type="transmembrane region" description="Helical" evidence="9">
    <location>
        <begin position="106"/>
        <end position="124"/>
    </location>
</feature>
<evidence type="ECO:0000256" key="3">
    <source>
        <dbReference type="ARBA" id="ARBA00022448"/>
    </source>
</evidence>
<dbReference type="NCBIfam" id="TIGR00879">
    <property type="entry name" value="SP"/>
    <property type="match status" value="1"/>
</dbReference>
<evidence type="ECO:0000256" key="9">
    <source>
        <dbReference type="SAM" id="Phobius"/>
    </source>
</evidence>
<dbReference type="InterPro" id="IPR020846">
    <property type="entry name" value="MFS_dom"/>
</dbReference>